<evidence type="ECO:0000313" key="2">
    <source>
        <dbReference type="Proteomes" id="UP000270487"/>
    </source>
</evidence>
<name>A0A3S4XAX4_SERFO</name>
<dbReference type="EMBL" id="LR134492">
    <property type="protein sequence ID" value="VEI69383.1"/>
    <property type="molecule type" value="Genomic_DNA"/>
</dbReference>
<accession>A0A3S4XAX4</accession>
<protein>
    <submittedName>
        <fullName evidence="1">Uncharacterized protein</fullName>
    </submittedName>
</protein>
<dbReference type="AlphaFoldDB" id="A0A3S4XAX4"/>
<reference evidence="1 2" key="1">
    <citation type="submission" date="2018-12" db="EMBL/GenBank/DDBJ databases">
        <authorList>
            <consortium name="Pathogen Informatics"/>
        </authorList>
    </citation>
    <scope>NUCLEOTIDE SEQUENCE [LARGE SCALE GENOMIC DNA]</scope>
    <source>
        <strain evidence="1 2">NCTC13193</strain>
    </source>
</reference>
<evidence type="ECO:0000313" key="1">
    <source>
        <dbReference type="EMBL" id="VEI69383.1"/>
    </source>
</evidence>
<gene>
    <name evidence="1" type="ORF">NCTC13193_02644</name>
</gene>
<dbReference type="Proteomes" id="UP000270487">
    <property type="component" value="Chromosome"/>
</dbReference>
<sequence length="105" mass="12097">MSVYNGIQKKVTDYRAAQKQYWLDLQQRAAHFKSGLIKYLGVEGLELCDKEDNKYPVVLVGEMNDENVTDLPSTKFAKIDGEENCLHFLCRSIYLNMIVKFTSAR</sequence>
<proteinExistence type="predicted"/>
<organism evidence="1 2">
    <name type="scientific">Serratia fonticola</name>
    <dbReference type="NCBI Taxonomy" id="47917"/>
    <lineage>
        <taxon>Bacteria</taxon>
        <taxon>Pseudomonadati</taxon>
        <taxon>Pseudomonadota</taxon>
        <taxon>Gammaproteobacteria</taxon>
        <taxon>Enterobacterales</taxon>
        <taxon>Yersiniaceae</taxon>
        <taxon>Serratia</taxon>
    </lineage>
</organism>